<dbReference type="GO" id="GO:0012505">
    <property type="term" value="C:endomembrane system"/>
    <property type="evidence" value="ECO:0007669"/>
    <property type="project" value="UniProtKB-SubCell"/>
</dbReference>
<accession>A0A0G0G4X3</accession>
<keyword evidence="7 8" id="KW-0066">ATP synthesis</keyword>
<keyword evidence="8" id="KW-0375">Hydrogen ion transport</keyword>
<comment type="similarity">
    <text evidence="2 8 9">Belongs to the ATPase epsilon chain family.</text>
</comment>
<evidence type="ECO:0000313" key="12">
    <source>
        <dbReference type="Proteomes" id="UP000034536"/>
    </source>
</evidence>
<dbReference type="GO" id="GO:0046933">
    <property type="term" value="F:proton-transporting ATP synthase activity, rotational mechanism"/>
    <property type="evidence" value="ECO:0007669"/>
    <property type="project" value="UniProtKB-UniRule"/>
</dbReference>
<gene>
    <name evidence="8" type="primary">atpC</name>
    <name evidence="11" type="ORF">UR89_C0014G0006</name>
</gene>
<evidence type="ECO:0000256" key="9">
    <source>
        <dbReference type="RuleBase" id="RU003656"/>
    </source>
</evidence>
<name>A0A0G0G4X3_9BACT</name>
<reference evidence="11 12" key="1">
    <citation type="journal article" date="2015" name="Nature">
        <title>rRNA introns, odd ribosomes, and small enigmatic genomes across a large radiation of phyla.</title>
        <authorList>
            <person name="Brown C.T."/>
            <person name="Hug L.A."/>
            <person name="Thomas B.C."/>
            <person name="Sharon I."/>
            <person name="Castelle C.J."/>
            <person name="Singh A."/>
            <person name="Wilkins M.J."/>
            <person name="Williams K.H."/>
            <person name="Banfield J.F."/>
        </authorList>
    </citation>
    <scope>NUCLEOTIDE SEQUENCE [LARGE SCALE GENOMIC DNA]</scope>
</reference>
<keyword evidence="5 8" id="KW-0472">Membrane</keyword>
<keyword evidence="6 8" id="KW-0139">CF(1)</keyword>
<comment type="subcellular location">
    <subcellularLocation>
        <location evidence="8">Cell membrane</location>
        <topology evidence="8">Peripheral membrane protein</topology>
    </subcellularLocation>
    <subcellularLocation>
        <location evidence="1">Endomembrane system</location>
        <topology evidence="1">Peripheral membrane protein</topology>
    </subcellularLocation>
</comment>
<sequence length="136" mass="15181">MLNLKIITPRKLVKEIDVESVTVPTASGEITVLPKHANLFSLLIEGIVKIKEDKKEEFMAIGGGYLQTDGRGVTILVSKAYGQSEINESQISKAYEEAKKIIKTSKDQAQKNEAVVMMRRAIIDTKLLKKRRHSSL</sequence>
<dbReference type="HAMAP" id="MF_00530">
    <property type="entry name" value="ATP_synth_epsil_bac"/>
    <property type="match status" value="1"/>
</dbReference>
<evidence type="ECO:0000256" key="8">
    <source>
        <dbReference type="HAMAP-Rule" id="MF_00530"/>
    </source>
</evidence>
<evidence type="ECO:0000256" key="6">
    <source>
        <dbReference type="ARBA" id="ARBA00023196"/>
    </source>
</evidence>
<evidence type="ECO:0000259" key="10">
    <source>
        <dbReference type="Pfam" id="PF02823"/>
    </source>
</evidence>
<dbReference type="NCBIfam" id="TIGR01216">
    <property type="entry name" value="ATP_synt_epsi"/>
    <property type="match status" value="1"/>
</dbReference>
<dbReference type="PANTHER" id="PTHR13822">
    <property type="entry name" value="ATP SYNTHASE DELTA/EPSILON CHAIN"/>
    <property type="match status" value="1"/>
</dbReference>
<dbReference type="EMBL" id="LBQX01000014">
    <property type="protein sequence ID" value="KKP86797.1"/>
    <property type="molecule type" value="Genomic_DNA"/>
</dbReference>
<evidence type="ECO:0000256" key="3">
    <source>
        <dbReference type="ARBA" id="ARBA00022448"/>
    </source>
</evidence>
<dbReference type="GO" id="GO:0005524">
    <property type="term" value="F:ATP binding"/>
    <property type="evidence" value="ECO:0007669"/>
    <property type="project" value="UniProtKB-UniRule"/>
</dbReference>
<comment type="subunit">
    <text evidence="8 9">F-type ATPases have 2 components, CF(1) - the catalytic core - and CF(0) - the membrane proton channel. CF(1) has five subunits: alpha(3), beta(3), gamma(1), delta(1), epsilon(1). CF(0) has three main subunits: a, b and c.</text>
</comment>
<dbReference type="InterPro" id="IPR001469">
    <property type="entry name" value="ATP_synth_F1_dsu/esu"/>
</dbReference>
<dbReference type="Gene3D" id="2.60.15.10">
    <property type="entry name" value="F0F1 ATP synthase delta/epsilon subunit, N-terminal"/>
    <property type="match status" value="1"/>
</dbReference>
<evidence type="ECO:0000256" key="4">
    <source>
        <dbReference type="ARBA" id="ARBA00023065"/>
    </source>
</evidence>
<evidence type="ECO:0000256" key="2">
    <source>
        <dbReference type="ARBA" id="ARBA00005712"/>
    </source>
</evidence>
<comment type="function">
    <text evidence="8">Produces ATP from ADP in the presence of a proton gradient across the membrane.</text>
</comment>
<dbReference type="AlphaFoldDB" id="A0A0G0G4X3"/>
<evidence type="ECO:0000256" key="7">
    <source>
        <dbReference type="ARBA" id="ARBA00023310"/>
    </source>
</evidence>
<dbReference type="Pfam" id="PF02823">
    <property type="entry name" value="ATP-synt_DE_N"/>
    <property type="match status" value="1"/>
</dbReference>
<evidence type="ECO:0000256" key="1">
    <source>
        <dbReference type="ARBA" id="ARBA00004184"/>
    </source>
</evidence>
<proteinExistence type="inferred from homology"/>
<keyword evidence="4 8" id="KW-0406">Ion transport</keyword>
<feature type="domain" description="ATP synthase F1 complex delta/epsilon subunit N-terminal" evidence="10">
    <location>
        <begin position="2"/>
        <end position="80"/>
    </location>
</feature>
<protein>
    <recommendedName>
        <fullName evidence="8">ATP synthase epsilon chain</fullName>
    </recommendedName>
    <alternativeName>
        <fullName evidence="8">ATP synthase F1 sector epsilon subunit</fullName>
    </alternativeName>
    <alternativeName>
        <fullName evidence="8">F-ATPase epsilon subunit</fullName>
    </alternativeName>
</protein>
<comment type="caution">
    <text evidence="11">The sequence shown here is derived from an EMBL/GenBank/DDBJ whole genome shotgun (WGS) entry which is preliminary data.</text>
</comment>
<dbReference type="InterPro" id="IPR036771">
    <property type="entry name" value="ATPsynth_dsu/esu_N"/>
</dbReference>
<evidence type="ECO:0000256" key="5">
    <source>
        <dbReference type="ARBA" id="ARBA00023136"/>
    </source>
</evidence>
<dbReference type="InterPro" id="IPR020546">
    <property type="entry name" value="ATP_synth_F1_dsu/esu_N"/>
</dbReference>
<dbReference type="Proteomes" id="UP000034536">
    <property type="component" value="Unassembled WGS sequence"/>
</dbReference>
<dbReference type="PANTHER" id="PTHR13822:SF10">
    <property type="entry name" value="ATP SYNTHASE EPSILON CHAIN, CHLOROPLASTIC"/>
    <property type="match status" value="1"/>
</dbReference>
<dbReference type="GO" id="GO:0005886">
    <property type="term" value="C:plasma membrane"/>
    <property type="evidence" value="ECO:0007669"/>
    <property type="project" value="UniProtKB-SubCell"/>
</dbReference>
<dbReference type="SUPFAM" id="SSF51344">
    <property type="entry name" value="Epsilon subunit of F1F0-ATP synthase N-terminal domain"/>
    <property type="match status" value="1"/>
</dbReference>
<dbReference type="CDD" id="cd12152">
    <property type="entry name" value="F1-ATPase_delta"/>
    <property type="match status" value="1"/>
</dbReference>
<organism evidence="11 12">
    <name type="scientific">Candidatus Roizmanbacteria bacterium GW2011_GWA2_35_8</name>
    <dbReference type="NCBI Taxonomy" id="1618479"/>
    <lineage>
        <taxon>Bacteria</taxon>
        <taxon>Candidatus Roizmaniibacteriota</taxon>
    </lineage>
</organism>
<keyword evidence="8" id="KW-1003">Cell membrane</keyword>
<dbReference type="GO" id="GO:0045259">
    <property type="term" value="C:proton-transporting ATP synthase complex"/>
    <property type="evidence" value="ECO:0007669"/>
    <property type="project" value="UniProtKB-KW"/>
</dbReference>
<evidence type="ECO:0000313" key="11">
    <source>
        <dbReference type="EMBL" id="KKP86797.1"/>
    </source>
</evidence>
<keyword evidence="3 8" id="KW-0813">Transport</keyword>